<keyword evidence="6 10" id="KW-0560">Oxidoreductase</keyword>
<dbReference type="Gene3D" id="1.10.630.10">
    <property type="entry name" value="Cytochrome P450"/>
    <property type="match status" value="1"/>
</dbReference>
<evidence type="ECO:0000256" key="8">
    <source>
        <dbReference type="ARBA" id="ARBA00023033"/>
    </source>
</evidence>
<evidence type="ECO:0000256" key="1">
    <source>
        <dbReference type="ARBA" id="ARBA00001971"/>
    </source>
</evidence>
<keyword evidence="11" id="KW-1133">Transmembrane helix</keyword>
<evidence type="ECO:0000313" key="13">
    <source>
        <dbReference type="Proteomes" id="UP000559027"/>
    </source>
</evidence>
<evidence type="ECO:0000256" key="5">
    <source>
        <dbReference type="ARBA" id="ARBA00022723"/>
    </source>
</evidence>
<feature type="binding site" description="axial binding residue" evidence="9">
    <location>
        <position position="432"/>
    </location>
    <ligand>
        <name>heme</name>
        <dbReference type="ChEBI" id="CHEBI:30413"/>
    </ligand>
    <ligandPart>
        <name>Fe</name>
        <dbReference type="ChEBI" id="CHEBI:18248"/>
    </ligandPart>
</feature>
<dbReference type="PANTHER" id="PTHR46300:SF7">
    <property type="entry name" value="P450, PUTATIVE (EUROFUNG)-RELATED"/>
    <property type="match status" value="1"/>
</dbReference>
<dbReference type="PANTHER" id="PTHR46300">
    <property type="entry name" value="P450, PUTATIVE (EUROFUNG)-RELATED-RELATED"/>
    <property type="match status" value="1"/>
</dbReference>
<organism evidence="12 13">
    <name type="scientific">Leucocoprinus leucothites</name>
    <dbReference type="NCBI Taxonomy" id="201217"/>
    <lineage>
        <taxon>Eukaryota</taxon>
        <taxon>Fungi</taxon>
        <taxon>Dikarya</taxon>
        <taxon>Basidiomycota</taxon>
        <taxon>Agaricomycotina</taxon>
        <taxon>Agaricomycetes</taxon>
        <taxon>Agaricomycetidae</taxon>
        <taxon>Agaricales</taxon>
        <taxon>Agaricineae</taxon>
        <taxon>Agaricaceae</taxon>
        <taxon>Leucocoprinus</taxon>
    </lineage>
</organism>
<dbReference type="AlphaFoldDB" id="A0A8H5CXX9"/>
<keyword evidence="5 9" id="KW-0479">Metal-binding</keyword>
<proteinExistence type="inferred from homology"/>
<gene>
    <name evidence="12" type="ORF">D9756_009110</name>
</gene>
<evidence type="ECO:0000256" key="9">
    <source>
        <dbReference type="PIRSR" id="PIRSR602401-1"/>
    </source>
</evidence>
<dbReference type="PROSITE" id="PS00086">
    <property type="entry name" value="CYTOCHROME_P450"/>
    <property type="match status" value="1"/>
</dbReference>
<comment type="caution">
    <text evidence="12">The sequence shown here is derived from an EMBL/GenBank/DDBJ whole genome shotgun (WGS) entry which is preliminary data.</text>
</comment>
<accession>A0A8H5CXX9</accession>
<evidence type="ECO:0000256" key="3">
    <source>
        <dbReference type="ARBA" id="ARBA00010617"/>
    </source>
</evidence>
<dbReference type="PRINTS" id="PR00385">
    <property type="entry name" value="P450"/>
</dbReference>
<evidence type="ECO:0000256" key="7">
    <source>
        <dbReference type="ARBA" id="ARBA00023004"/>
    </source>
</evidence>
<keyword evidence="8 10" id="KW-0503">Monooxygenase</keyword>
<name>A0A8H5CXX9_9AGAR</name>
<dbReference type="GO" id="GO:0004497">
    <property type="term" value="F:monooxygenase activity"/>
    <property type="evidence" value="ECO:0007669"/>
    <property type="project" value="UniProtKB-KW"/>
</dbReference>
<dbReference type="PRINTS" id="PR00463">
    <property type="entry name" value="EP450I"/>
</dbReference>
<feature type="transmembrane region" description="Helical" evidence="11">
    <location>
        <begin position="6"/>
        <end position="22"/>
    </location>
</feature>
<dbReference type="InterPro" id="IPR036396">
    <property type="entry name" value="Cyt_P450_sf"/>
</dbReference>
<dbReference type="InterPro" id="IPR050364">
    <property type="entry name" value="Cytochrome_P450_fung"/>
</dbReference>
<dbReference type="InterPro" id="IPR001128">
    <property type="entry name" value="Cyt_P450"/>
</dbReference>
<keyword evidence="4 9" id="KW-0349">Heme</keyword>
<evidence type="ECO:0000256" key="11">
    <source>
        <dbReference type="SAM" id="Phobius"/>
    </source>
</evidence>
<dbReference type="SUPFAM" id="SSF48264">
    <property type="entry name" value="Cytochrome P450"/>
    <property type="match status" value="1"/>
</dbReference>
<evidence type="ECO:0000256" key="6">
    <source>
        <dbReference type="ARBA" id="ARBA00023002"/>
    </source>
</evidence>
<comment type="cofactor">
    <cofactor evidence="1 9">
        <name>heme</name>
        <dbReference type="ChEBI" id="CHEBI:30413"/>
    </cofactor>
</comment>
<evidence type="ECO:0000256" key="4">
    <source>
        <dbReference type="ARBA" id="ARBA00022617"/>
    </source>
</evidence>
<dbReference type="GO" id="GO:0020037">
    <property type="term" value="F:heme binding"/>
    <property type="evidence" value="ECO:0007669"/>
    <property type="project" value="InterPro"/>
</dbReference>
<evidence type="ECO:0000313" key="12">
    <source>
        <dbReference type="EMBL" id="KAF5350012.1"/>
    </source>
</evidence>
<evidence type="ECO:0008006" key="14">
    <source>
        <dbReference type="Google" id="ProtNLM"/>
    </source>
</evidence>
<sequence>MISYYLTVITIVLGVGAYLWIARTRRRAQAGLAGSAFPVSSARNDRPLWEVYKEWSDACGSTMIHLMLQRSDVVVINDYPTAHELLVVRSLDYSSRPHFPMMDLIGRQDNVVVQKYGQRLKIARQMINDTFGSRKSEEWLPVVQTVSSEFLSRLLADPADFRRSIQRYVGTFTTRLTYGKDLDTDYLRLVDQVGEHVSQAAVPGRWWVNSYPFLRYYPSWAPGGGFQRWARHARGLFREFTLRPFNSVKEQLQRSPDTVPFSFVQKNLIQVKNDPSMETIVAGTAASLYSAAVDTTSSILTTFFLLMATHPHIQEKAAAEIREVVGQDRLPNLGDAGDLPYVEALIKELHRYHPVVRFLTRSASKSDEHGGHLVPQNAWVLTNIWAITRNKSEFEDPDQFDPDRFIQGGTHINDIRARDPRDFTFGMGRRRCPGMAIANAAVYLAITRVLATFLIKPVKDEGSNSAPQIEFTKSTIS</sequence>
<dbReference type="InterPro" id="IPR017972">
    <property type="entry name" value="Cyt_P450_CS"/>
</dbReference>
<dbReference type="GO" id="GO:0016705">
    <property type="term" value="F:oxidoreductase activity, acting on paired donors, with incorporation or reduction of molecular oxygen"/>
    <property type="evidence" value="ECO:0007669"/>
    <property type="project" value="InterPro"/>
</dbReference>
<dbReference type="EMBL" id="JAACJO010000015">
    <property type="protein sequence ID" value="KAF5350012.1"/>
    <property type="molecule type" value="Genomic_DNA"/>
</dbReference>
<comment type="pathway">
    <text evidence="2">Secondary metabolite biosynthesis.</text>
</comment>
<comment type="similarity">
    <text evidence="3 10">Belongs to the cytochrome P450 family.</text>
</comment>
<dbReference type="GO" id="GO:0005506">
    <property type="term" value="F:iron ion binding"/>
    <property type="evidence" value="ECO:0007669"/>
    <property type="project" value="InterPro"/>
</dbReference>
<dbReference type="InterPro" id="IPR002401">
    <property type="entry name" value="Cyt_P450_E_grp-I"/>
</dbReference>
<keyword evidence="11" id="KW-0812">Transmembrane</keyword>
<keyword evidence="11" id="KW-0472">Membrane</keyword>
<keyword evidence="7 9" id="KW-0408">Iron</keyword>
<keyword evidence="13" id="KW-1185">Reference proteome</keyword>
<evidence type="ECO:0000256" key="10">
    <source>
        <dbReference type="RuleBase" id="RU000461"/>
    </source>
</evidence>
<dbReference type="OrthoDB" id="2789670at2759"/>
<dbReference type="Pfam" id="PF00067">
    <property type="entry name" value="p450"/>
    <property type="match status" value="1"/>
</dbReference>
<protein>
    <recommendedName>
        <fullName evidence="14">Cytochrome P450</fullName>
    </recommendedName>
</protein>
<reference evidence="12 13" key="1">
    <citation type="journal article" date="2020" name="ISME J.">
        <title>Uncovering the hidden diversity of litter-decomposition mechanisms in mushroom-forming fungi.</title>
        <authorList>
            <person name="Floudas D."/>
            <person name="Bentzer J."/>
            <person name="Ahren D."/>
            <person name="Johansson T."/>
            <person name="Persson P."/>
            <person name="Tunlid A."/>
        </authorList>
    </citation>
    <scope>NUCLEOTIDE SEQUENCE [LARGE SCALE GENOMIC DNA]</scope>
    <source>
        <strain evidence="12 13">CBS 146.42</strain>
    </source>
</reference>
<dbReference type="Proteomes" id="UP000559027">
    <property type="component" value="Unassembled WGS sequence"/>
</dbReference>
<evidence type="ECO:0000256" key="2">
    <source>
        <dbReference type="ARBA" id="ARBA00005179"/>
    </source>
</evidence>